<feature type="coiled-coil region" evidence="5">
    <location>
        <begin position="159"/>
        <end position="186"/>
    </location>
</feature>
<keyword evidence="9" id="KW-1185">Reference proteome</keyword>
<evidence type="ECO:0000259" key="7">
    <source>
        <dbReference type="PROSITE" id="PS50089"/>
    </source>
</evidence>
<keyword evidence="1" id="KW-0479">Metal-binding</keyword>
<dbReference type="InterPro" id="IPR017907">
    <property type="entry name" value="Znf_RING_CS"/>
</dbReference>
<dbReference type="InterPro" id="IPR001841">
    <property type="entry name" value="Znf_RING"/>
</dbReference>
<keyword evidence="5" id="KW-0175">Coiled coil</keyword>
<dbReference type="GO" id="GO:0008270">
    <property type="term" value="F:zinc ion binding"/>
    <property type="evidence" value="ECO:0007669"/>
    <property type="project" value="UniProtKB-KW"/>
</dbReference>
<feature type="domain" description="RING-type" evidence="7">
    <location>
        <begin position="4"/>
        <end position="48"/>
    </location>
</feature>
<evidence type="ECO:0000256" key="5">
    <source>
        <dbReference type="SAM" id="Coils"/>
    </source>
</evidence>
<feature type="region of interest" description="Disordered" evidence="6">
    <location>
        <begin position="252"/>
        <end position="276"/>
    </location>
</feature>
<proteinExistence type="predicted"/>
<dbReference type="InterPro" id="IPR047126">
    <property type="entry name" value="RNF141-like"/>
</dbReference>
<reference evidence="8 9" key="1">
    <citation type="journal article" date="2016" name="Mol. Biol. Evol.">
        <title>Comparative Genomics of Early-Diverging Mushroom-Forming Fungi Provides Insights into the Origins of Lignocellulose Decay Capabilities.</title>
        <authorList>
            <person name="Nagy L.G."/>
            <person name="Riley R."/>
            <person name="Tritt A."/>
            <person name="Adam C."/>
            <person name="Daum C."/>
            <person name="Floudas D."/>
            <person name="Sun H."/>
            <person name="Yadav J.S."/>
            <person name="Pangilinan J."/>
            <person name="Larsson K.H."/>
            <person name="Matsuura K."/>
            <person name="Barry K."/>
            <person name="Labutti K."/>
            <person name="Kuo R."/>
            <person name="Ohm R.A."/>
            <person name="Bhattacharya S.S."/>
            <person name="Shirouzu T."/>
            <person name="Yoshinaga Y."/>
            <person name="Martin F.M."/>
            <person name="Grigoriev I.V."/>
            <person name="Hibbett D.S."/>
        </authorList>
    </citation>
    <scope>NUCLEOTIDE SEQUENCE [LARGE SCALE GENOMIC DNA]</scope>
    <source>
        <strain evidence="8 9">L-15889</strain>
    </source>
</reference>
<evidence type="ECO:0000313" key="8">
    <source>
        <dbReference type="EMBL" id="KZT69307.1"/>
    </source>
</evidence>
<dbReference type="InterPro" id="IPR018957">
    <property type="entry name" value="Znf_C3HC4_RING-type"/>
</dbReference>
<dbReference type="OrthoDB" id="6270329at2759"/>
<dbReference type="SUPFAM" id="SSF57850">
    <property type="entry name" value="RING/U-box"/>
    <property type="match status" value="1"/>
</dbReference>
<dbReference type="Gene3D" id="3.30.40.10">
    <property type="entry name" value="Zinc/RING finger domain, C3HC4 (zinc finger)"/>
    <property type="match status" value="1"/>
</dbReference>
<dbReference type="PROSITE" id="PS00518">
    <property type="entry name" value="ZF_RING_1"/>
    <property type="match status" value="1"/>
</dbReference>
<gene>
    <name evidence="8" type="ORF">DAEQUDRAFT_273133</name>
</gene>
<dbReference type="Pfam" id="PF00097">
    <property type="entry name" value="zf-C3HC4"/>
    <property type="match status" value="1"/>
</dbReference>
<accession>A0A165QDG7</accession>
<protein>
    <recommendedName>
        <fullName evidence="7">RING-type domain-containing protein</fullName>
    </recommendedName>
</protein>
<dbReference type="PANTHER" id="PTHR12109">
    <property type="entry name" value="RING FINGER PROTEIN 141-RELATED"/>
    <property type="match status" value="1"/>
</dbReference>
<dbReference type="PROSITE" id="PS50089">
    <property type="entry name" value="ZF_RING_2"/>
    <property type="match status" value="1"/>
</dbReference>
<evidence type="ECO:0000256" key="1">
    <source>
        <dbReference type="ARBA" id="ARBA00022723"/>
    </source>
</evidence>
<sequence length="298" mass="33058">MPTCIICLEVLKDPAALPCGHVFCYSCIVKIVRSITPYTTHHFCPSCRHPYTVCEFLSYPAFRAQAFIVVIHLAHVDPNLVPHHLQPHVSPAVRKLHLEYNTPSMQAASAESPAAECDRLRAEIASLKACSIVWRKRAAVHAAATLGVIGLARLARDTAVKMKSERDDMETKYLALQEKYEESQRTAVNQAQPRLPKFCDVFCATPLPISTGFSRTTSRTSFRMPSPSPSTDSYCSDCLECSQGSVKRKRDECDEADAPLKRTRSNSSSSSPSPHFAKLALAESFERKPFICPGHRAH</sequence>
<evidence type="ECO:0000313" key="9">
    <source>
        <dbReference type="Proteomes" id="UP000076727"/>
    </source>
</evidence>
<feature type="compositionally biased region" description="Low complexity" evidence="6">
    <location>
        <begin position="265"/>
        <end position="274"/>
    </location>
</feature>
<evidence type="ECO:0000256" key="2">
    <source>
        <dbReference type="ARBA" id="ARBA00022771"/>
    </source>
</evidence>
<evidence type="ECO:0000256" key="3">
    <source>
        <dbReference type="ARBA" id="ARBA00022833"/>
    </source>
</evidence>
<name>A0A165QDG7_9APHY</name>
<dbReference type="Proteomes" id="UP000076727">
    <property type="component" value="Unassembled WGS sequence"/>
</dbReference>
<keyword evidence="2 4" id="KW-0863">Zinc-finger</keyword>
<dbReference type="SMART" id="SM00184">
    <property type="entry name" value="RING"/>
    <property type="match status" value="1"/>
</dbReference>
<dbReference type="AlphaFoldDB" id="A0A165QDG7"/>
<keyword evidence="3" id="KW-0862">Zinc</keyword>
<dbReference type="EMBL" id="KV429059">
    <property type="protein sequence ID" value="KZT69307.1"/>
    <property type="molecule type" value="Genomic_DNA"/>
</dbReference>
<organism evidence="8 9">
    <name type="scientific">Daedalea quercina L-15889</name>
    <dbReference type="NCBI Taxonomy" id="1314783"/>
    <lineage>
        <taxon>Eukaryota</taxon>
        <taxon>Fungi</taxon>
        <taxon>Dikarya</taxon>
        <taxon>Basidiomycota</taxon>
        <taxon>Agaricomycotina</taxon>
        <taxon>Agaricomycetes</taxon>
        <taxon>Polyporales</taxon>
        <taxon>Fomitopsis</taxon>
    </lineage>
</organism>
<dbReference type="InterPro" id="IPR013083">
    <property type="entry name" value="Znf_RING/FYVE/PHD"/>
</dbReference>
<dbReference type="STRING" id="1314783.A0A165QDG7"/>
<evidence type="ECO:0000256" key="4">
    <source>
        <dbReference type="PROSITE-ProRule" id="PRU00175"/>
    </source>
</evidence>
<evidence type="ECO:0000256" key="6">
    <source>
        <dbReference type="SAM" id="MobiDB-lite"/>
    </source>
</evidence>